<dbReference type="GO" id="GO:0008270">
    <property type="term" value="F:zinc ion binding"/>
    <property type="evidence" value="ECO:0007669"/>
    <property type="project" value="InterPro"/>
</dbReference>
<dbReference type="InterPro" id="IPR050613">
    <property type="entry name" value="Sec_Metabolite_Reg"/>
</dbReference>
<evidence type="ECO:0000256" key="3">
    <source>
        <dbReference type="SAM" id="MobiDB-lite"/>
    </source>
</evidence>
<evidence type="ECO:0000259" key="4">
    <source>
        <dbReference type="PROSITE" id="PS50048"/>
    </source>
</evidence>
<proteinExistence type="predicted"/>
<evidence type="ECO:0000256" key="1">
    <source>
        <dbReference type="ARBA" id="ARBA00004123"/>
    </source>
</evidence>
<dbReference type="Pfam" id="PF00172">
    <property type="entry name" value="Zn_clus"/>
    <property type="match status" value="1"/>
</dbReference>
<evidence type="ECO:0000313" key="6">
    <source>
        <dbReference type="Proteomes" id="UP001160390"/>
    </source>
</evidence>
<feature type="region of interest" description="Disordered" evidence="3">
    <location>
        <begin position="132"/>
        <end position="171"/>
    </location>
</feature>
<dbReference type="EMBL" id="CABFNP030001250">
    <property type="protein sequence ID" value="CAI6094324.1"/>
    <property type="molecule type" value="Genomic_DNA"/>
</dbReference>
<dbReference type="GO" id="GO:0005634">
    <property type="term" value="C:nucleus"/>
    <property type="evidence" value="ECO:0007669"/>
    <property type="project" value="UniProtKB-SubCell"/>
</dbReference>
<dbReference type="PANTHER" id="PTHR31001">
    <property type="entry name" value="UNCHARACTERIZED TRANSCRIPTIONAL REGULATORY PROTEIN"/>
    <property type="match status" value="1"/>
</dbReference>
<dbReference type="PANTHER" id="PTHR31001:SF85">
    <property type="entry name" value="ZN(II)2CYS6 TRANSCRIPTION FACTOR (EUROFUNG)"/>
    <property type="match status" value="1"/>
</dbReference>
<comment type="caution">
    <text evidence="5">The sequence shown here is derived from an EMBL/GenBank/DDBJ whole genome shotgun (WGS) entry which is preliminary data.</text>
</comment>
<dbReference type="Proteomes" id="UP001160390">
    <property type="component" value="Unassembled WGS sequence"/>
</dbReference>
<gene>
    <name evidence="5" type="ORF">CCHLO57077_00012405</name>
</gene>
<dbReference type="InterPro" id="IPR001138">
    <property type="entry name" value="Zn2Cys6_DnaBD"/>
</dbReference>
<dbReference type="InterPro" id="IPR036864">
    <property type="entry name" value="Zn2-C6_fun-type_DNA-bd_sf"/>
</dbReference>
<dbReference type="Gene3D" id="4.10.240.10">
    <property type="entry name" value="Zn(2)-C6 fungal-type DNA-binding domain"/>
    <property type="match status" value="1"/>
</dbReference>
<organism evidence="5 6">
    <name type="scientific">Clonostachys chloroleuca</name>
    <dbReference type="NCBI Taxonomy" id="1926264"/>
    <lineage>
        <taxon>Eukaryota</taxon>
        <taxon>Fungi</taxon>
        <taxon>Dikarya</taxon>
        <taxon>Ascomycota</taxon>
        <taxon>Pezizomycotina</taxon>
        <taxon>Sordariomycetes</taxon>
        <taxon>Hypocreomycetidae</taxon>
        <taxon>Hypocreales</taxon>
        <taxon>Bionectriaceae</taxon>
        <taxon>Clonostachys</taxon>
    </lineage>
</organism>
<name>A0AA35MD25_9HYPO</name>
<keyword evidence="6" id="KW-1185">Reference proteome</keyword>
<evidence type="ECO:0000256" key="2">
    <source>
        <dbReference type="ARBA" id="ARBA00023242"/>
    </source>
</evidence>
<comment type="subcellular location">
    <subcellularLocation>
        <location evidence="1">Nucleus</location>
    </subcellularLocation>
</comment>
<evidence type="ECO:0000313" key="5">
    <source>
        <dbReference type="EMBL" id="CAI6094324.1"/>
    </source>
</evidence>
<accession>A0AA35MD25</accession>
<protein>
    <recommendedName>
        <fullName evidence="4">Zn(2)-C6 fungal-type domain-containing protein</fullName>
    </recommendedName>
</protein>
<dbReference type="GO" id="GO:0000981">
    <property type="term" value="F:DNA-binding transcription factor activity, RNA polymerase II-specific"/>
    <property type="evidence" value="ECO:0007669"/>
    <property type="project" value="InterPro"/>
</dbReference>
<feature type="compositionally biased region" description="Basic and acidic residues" evidence="3">
    <location>
        <begin position="132"/>
        <end position="154"/>
    </location>
</feature>
<dbReference type="SMART" id="SM00066">
    <property type="entry name" value="GAL4"/>
    <property type="match status" value="1"/>
</dbReference>
<sequence>MSSTSISCITKPGKEQVKSASREGKKVLACVSCQRRKKRCDRNNPCSNCVLVTKSWHNRYKKMLTRQNSLESIPAPHRKRRRKNQEMVERLERCEELLRQLAEGNKSGLRLAGDHSEERISSLDSAMMELRETLESREADINSSPREEADKRSPDQATISFIDDLQLRPES</sequence>
<reference evidence="5" key="1">
    <citation type="submission" date="2023-01" db="EMBL/GenBank/DDBJ databases">
        <authorList>
            <person name="Piombo E."/>
        </authorList>
    </citation>
    <scope>NUCLEOTIDE SEQUENCE</scope>
</reference>
<dbReference type="PROSITE" id="PS50048">
    <property type="entry name" value="ZN2_CY6_FUNGAL_2"/>
    <property type="match status" value="1"/>
</dbReference>
<dbReference type="AlphaFoldDB" id="A0AA35MD25"/>
<dbReference type="CDD" id="cd00067">
    <property type="entry name" value="GAL4"/>
    <property type="match status" value="1"/>
</dbReference>
<feature type="domain" description="Zn(2)-C6 fungal-type" evidence="4">
    <location>
        <begin position="29"/>
        <end position="50"/>
    </location>
</feature>
<keyword evidence="2" id="KW-0539">Nucleus</keyword>
<dbReference type="SUPFAM" id="SSF57701">
    <property type="entry name" value="Zn2/Cys6 DNA-binding domain"/>
    <property type="match status" value="1"/>
</dbReference>